<gene>
    <name evidence="2" type="ORF">PITC_082150</name>
</gene>
<dbReference type="AlphaFoldDB" id="A0A0A2L8I6"/>
<reference evidence="2 3" key="1">
    <citation type="journal article" date="2015" name="Mol. Plant Microbe Interact.">
        <title>Genome, transcriptome, and functional analyses of Penicillium expansum provide new insights into secondary metabolism and pathogenicity.</title>
        <authorList>
            <person name="Ballester A.R."/>
            <person name="Marcet-Houben M."/>
            <person name="Levin E."/>
            <person name="Sela N."/>
            <person name="Selma-Lazaro C."/>
            <person name="Carmona L."/>
            <person name="Wisniewski M."/>
            <person name="Droby S."/>
            <person name="Gonzalez-Candelas L."/>
            <person name="Gabaldon T."/>
        </authorList>
    </citation>
    <scope>NUCLEOTIDE SEQUENCE [LARGE SCALE GENOMIC DNA]</scope>
    <source>
        <strain evidence="2 3">PHI-1</strain>
    </source>
</reference>
<dbReference type="OrthoDB" id="4234793at2759"/>
<accession>A0A0A2L8I6</accession>
<evidence type="ECO:0000313" key="2">
    <source>
        <dbReference type="EMBL" id="KGO75508.1"/>
    </source>
</evidence>
<keyword evidence="3" id="KW-1185">Reference proteome</keyword>
<dbReference type="OMA" id="CFILACH"/>
<keyword evidence="1" id="KW-0812">Transmembrane</keyword>
<dbReference type="EMBL" id="JQGA01000468">
    <property type="protein sequence ID" value="KGO75508.1"/>
    <property type="molecule type" value="Genomic_DNA"/>
</dbReference>
<keyword evidence="1" id="KW-1133">Transmembrane helix</keyword>
<keyword evidence="1" id="KW-0472">Membrane</keyword>
<proteinExistence type="predicted"/>
<evidence type="ECO:0000313" key="3">
    <source>
        <dbReference type="Proteomes" id="UP000030104"/>
    </source>
</evidence>
<organism evidence="2 3">
    <name type="scientific">Penicillium italicum</name>
    <name type="common">Blue mold</name>
    <dbReference type="NCBI Taxonomy" id="40296"/>
    <lineage>
        <taxon>Eukaryota</taxon>
        <taxon>Fungi</taxon>
        <taxon>Dikarya</taxon>
        <taxon>Ascomycota</taxon>
        <taxon>Pezizomycotina</taxon>
        <taxon>Eurotiomycetes</taxon>
        <taxon>Eurotiomycetidae</taxon>
        <taxon>Eurotiales</taxon>
        <taxon>Aspergillaceae</taxon>
        <taxon>Penicillium</taxon>
    </lineage>
</organism>
<feature type="transmembrane region" description="Helical" evidence="1">
    <location>
        <begin position="55"/>
        <end position="78"/>
    </location>
</feature>
<sequence length="130" mass="14656">MAPIPVMVPEAARFENQYGIYWTEYGADTKITTTDTHTSYDKLAAFTHEVQEWPFLPVVIASVLFAIIVVGVVAHFCFWGRYRYPRQTASVEDKMKTEDDGCLDTVEEPRSDGWVYFILACHAAITLGGV</sequence>
<dbReference type="Proteomes" id="UP000030104">
    <property type="component" value="Unassembled WGS sequence"/>
</dbReference>
<comment type="caution">
    <text evidence="2">The sequence shown here is derived from an EMBL/GenBank/DDBJ whole genome shotgun (WGS) entry which is preliminary data.</text>
</comment>
<dbReference type="PhylomeDB" id="A0A0A2L8I6"/>
<dbReference type="HOGENOM" id="CLU_2062272_0_0_1"/>
<name>A0A0A2L8I6_PENIT</name>
<protein>
    <submittedName>
        <fullName evidence="2">Uncharacterized protein</fullName>
    </submittedName>
</protein>
<evidence type="ECO:0000256" key="1">
    <source>
        <dbReference type="SAM" id="Phobius"/>
    </source>
</evidence>